<dbReference type="EMBL" id="UYRV01027585">
    <property type="protein sequence ID" value="VDK81208.1"/>
    <property type="molecule type" value="Genomic_DNA"/>
</dbReference>
<sequence>MTLTQLAKKCKNEAILSNVRDELHSLTQGKDSVGEFARKVLAKAKVACQGQDKKLISQVAIDVFIKGLHSDIRKAVLRLPHKKDFEEVVTSAEKEARILDQECVRSG</sequence>
<proteinExistence type="predicted"/>
<keyword evidence="2" id="KW-1185">Reference proteome</keyword>
<gene>
    <name evidence="1" type="ORF">CGOC_LOCUS7799</name>
</gene>
<organism evidence="1 2">
    <name type="scientific">Cylicostephanus goldi</name>
    <name type="common">Nematode worm</name>
    <dbReference type="NCBI Taxonomy" id="71465"/>
    <lineage>
        <taxon>Eukaryota</taxon>
        <taxon>Metazoa</taxon>
        <taxon>Ecdysozoa</taxon>
        <taxon>Nematoda</taxon>
        <taxon>Chromadorea</taxon>
        <taxon>Rhabditida</taxon>
        <taxon>Rhabditina</taxon>
        <taxon>Rhabditomorpha</taxon>
        <taxon>Strongyloidea</taxon>
        <taxon>Strongylidae</taxon>
        <taxon>Cylicostephanus</taxon>
    </lineage>
</organism>
<reference evidence="1 2" key="1">
    <citation type="submission" date="2018-11" db="EMBL/GenBank/DDBJ databases">
        <authorList>
            <consortium name="Pathogen Informatics"/>
        </authorList>
    </citation>
    <scope>NUCLEOTIDE SEQUENCE [LARGE SCALE GENOMIC DNA]</scope>
</reference>
<protein>
    <submittedName>
        <fullName evidence="1">Uncharacterized protein</fullName>
    </submittedName>
</protein>
<accession>A0A3P6UPT3</accession>
<name>A0A3P6UPT3_CYLGO</name>
<evidence type="ECO:0000313" key="1">
    <source>
        <dbReference type="EMBL" id="VDK81208.1"/>
    </source>
</evidence>
<dbReference type="AlphaFoldDB" id="A0A3P6UPT3"/>
<dbReference type="OrthoDB" id="7999341at2759"/>
<evidence type="ECO:0000313" key="2">
    <source>
        <dbReference type="Proteomes" id="UP000271889"/>
    </source>
</evidence>
<dbReference type="Proteomes" id="UP000271889">
    <property type="component" value="Unassembled WGS sequence"/>
</dbReference>